<dbReference type="InterPro" id="IPR005594">
    <property type="entry name" value="YadA_C"/>
</dbReference>
<dbReference type="InterPro" id="IPR008635">
    <property type="entry name" value="Coiled_stalk_dom"/>
</dbReference>
<evidence type="ECO:0008006" key="16">
    <source>
        <dbReference type="Google" id="ProtNLM"/>
    </source>
</evidence>
<feature type="domain" description="Trimeric autotransporter adhesin YadA-like stalk" evidence="13">
    <location>
        <begin position="108"/>
        <end position="138"/>
    </location>
</feature>
<proteinExistence type="inferred from homology"/>
<evidence type="ECO:0000256" key="7">
    <source>
        <dbReference type="ARBA" id="ARBA00022729"/>
    </source>
</evidence>
<evidence type="ECO:0000256" key="5">
    <source>
        <dbReference type="ARBA" id="ARBA00022452"/>
    </source>
</evidence>
<evidence type="ECO:0000256" key="4">
    <source>
        <dbReference type="ARBA" id="ARBA00022448"/>
    </source>
</evidence>
<dbReference type="InterPro" id="IPR008640">
    <property type="entry name" value="Adhesin_Head_dom"/>
</dbReference>
<dbReference type="AlphaFoldDB" id="A0AAX0U6P8"/>
<dbReference type="CDD" id="cd12820">
    <property type="entry name" value="LbR_YadA-like"/>
    <property type="match status" value="1"/>
</dbReference>
<dbReference type="GO" id="GO:0015031">
    <property type="term" value="P:protein transport"/>
    <property type="evidence" value="ECO:0007669"/>
    <property type="project" value="UniProtKB-KW"/>
</dbReference>
<accession>A0AAX0U6P8</accession>
<evidence type="ECO:0000256" key="1">
    <source>
        <dbReference type="ARBA" id="ARBA00004241"/>
    </source>
</evidence>
<feature type="domain" description="Trimeric autotransporter adhesin YadA-like head" evidence="12">
    <location>
        <begin position="63"/>
        <end position="89"/>
    </location>
</feature>
<dbReference type="InterPro" id="IPR011049">
    <property type="entry name" value="Serralysin-like_metalloprot_C"/>
</dbReference>
<evidence type="ECO:0000256" key="2">
    <source>
        <dbReference type="ARBA" id="ARBA00004442"/>
    </source>
</evidence>
<feature type="non-terminal residue" evidence="14">
    <location>
        <position position="1"/>
    </location>
</feature>
<dbReference type="InterPro" id="IPR045584">
    <property type="entry name" value="Pilin-like"/>
</dbReference>
<feature type="domain" description="Trimeric autotransporter adhesin YadA-like head" evidence="12">
    <location>
        <begin position="35"/>
        <end position="61"/>
    </location>
</feature>
<feature type="domain" description="Trimeric autotransporter adhesin YadA-like head" evidence="12">
    <location>
        <begin position="7"/>
        <end position="33"/>
    </location>
</feature>
<dbReference type="Pfam" id="PF05658">
    <property type="entry name" value="YadA_head"/>
    <property type="match status" value="3"/>
</dbReference>
<dbReference type="Gene3D" id="3.30.1300.30">
    <property type="entry name" value="GSPII I/J protein-like"/>
    <property type="match status" value="1"/>
</dbReference>
<keyword evidence="8" id="KW-0653">Protein transport</keyword>
<evidence type="ECO:0000259" key="13">
    <source>
        <dbReference type="Pfam" id="PF05662"/>
    </source>
</evidence>
<keyword evidence="10" id="KW-0998">Cell outer membrane</keyword>
<evidence type="ECO:0000256" key="3">
    <source>
        <dbReference type="ARBA" id="ARBA00005848"/>
    </source>
</evidence>
<comment type="caution">
    <text evidence="14">The sequence shown here is derived from an EMBL/GenBank/DDBJ whole genome shotgun (WGS) entry which is preliminary data.</text>
</comment>
<dbReference type="Proteomes" id="UP000231878">
    <property type="component" value="Unassembled WGS sequence"/>
</dbReference>
<evidence type="ECO:0000256" key="10">
    <source>
        <dbReference type="ARBA" id="ARBA00023237"/>
    </source>
</evidence>
<sequence length="205" mass="19641">NGAGAAATGHQSTALGAGAQAAGSQGVASGWNANASGTQGVAIGGNASAQGNQSIALGANASATGDHSIALGAGSQATGSNSVALGQGSIADRDNSVSVGSDGGERNVTNVANGWHDTDAVNFRQLREVARYAYSGIAAATALAMIPDVDAGKTFSIGVGTGGYLGYQAVAVGASARLGQNLKVRVGAGISAASTTWGAGASYSW</sequence>
<name>A0AAX0U6P8_BURPE</name>
<keyword evidence="7" id="KW-0732">Signal</keyword>
<evidence type="ECO:0000256" key="8">
    <source>
        <dbReference type="ARBA" id="ARBA00022927"/>
    </source>
</evidence>
<dbReference type="Pfam" id="PF03895">
    <property type="entry name" value="YadA_anchor"/>
    <property type="match status" value="1"/>
</dbReference>
<feature type="domain" description="Trimeric autotransporter adhesin YadA-like C-terminal membrane anchor" evidence="11">
    <location>
        <begin position="147"/>
        <end position="205"/>
    </location>
</feature>
<evidence type="ECO:0000256" key="6">
    <source>
        <dbReference type="ARBA" id="ARBA00022692"/>
    </source>
</evidence>
<dbReference type="EMBL" id="PHRB01000025">
    <property type="protein sequence ID" value="PJO64066.1"/>
    <property type="molecule type" value="Genomic_DNA"/>
</dbReference>
<comment type="similarity">
    <text evidence="3">Belongs to the autotransporter-2 (AT-2) (TC 1.B.40) family.</text>
</comment>
<dbReference type="GO" id="GO:0009986">
    <property type="term" value="C:cell surface"/>
    <property type="evidence" value="ECO:0007669"/>
    <property type="project" value="UniProtKB-SubCell"/>
</dbReference>
<keyword evidence="6" id="KW-0812">Transmembrane</keyword>
<dbReference type="RefSeq" id="WP_100565939.1">
    <property type="nucleotide sequence ID" value="NZ_JAGGBZ010000003.1"/>
</dbReference>
<keyword evidence="4" id="KW-0813">Transport</keyword>
<evidence type="ECO:0000256" key="9">
    <source>
        <dbReference type="ARBA" id="ARBA00023136"/>
    </source>
</evidence>
<dbReference type="Gene3D" id="2.150.10.10">
    <property type="entry name" value="Serralysin-like metalloprotease, C-terminal"/>
    <property type="match status" value="1"/>
</dbReference>
<protein>
    <recommendedName>
        <fullName evidence="16">Adhesin</fullName>
    </recommendedName>
</protein>
<evidence type="ECO:0000313" key="15">
    <source>
        <dbReference type="Proteomes" id="UP000231878"/>
    </source>
</evidence>
<evidence type="ECO:0000313" key="14">
    <source>
        <dbReference type="EMBL" id="PJO64066.1"/>
    </source>
</evidence>
<comment type="subcellular location">
    <subcellularLocation>
        <location evidence="2">Cell outer membrane</location>
    </subcellularLocation>
    <subcellularLocation>
        <location evidence="1">Cell surface</location>
    </subcellularLocation>
</comment>
<dbReference type="GO" id="GO:0009279">
    <property type="term" value="C:cell outer membrane"/>
    <property type="evidence" value="ECO:0007669"/>
    <property type="project" value="UniProtKB-SubCell"/>
</dbReference>
<evidence type="ECO:0000259" key="12">
    <source>
        <dbReference type="Pfam" id="PF05658"/>
    </source>
</evidence>
<keyword evidence="9" id="KW-0472">Membrane</keyword>
<dbReference type="SUPFAM" id="SSF54523">
    <property type="entry name" value="Pili subunits"/>
    <property type="match status" value="1"/>
</dbReference>
<dbReference type="Pfam" id="PF05662">
    <property type="entry name" value="YadA_stalk"/>
    <property type="match status" value="1"/>
</dbReference>
<keyword evidence="5" id="KW-1134">Transmembrane beta strand</keyword>
<organism evidence="14 15">
    <name type="scientific">Burkholderia pseudomallei</name>
    <name type="common">Pseudomonas pseudomallei</name>
    <dbReference type="NCBI Taxonomy" id="28450"/>
    <lineage>
        <taxon>Bacteria</taxon>
        <taxon>Pseudomonadati</taxon>
        <taxon>Pseudomonadota</taxon>
        <taxon>Betaproteobacteria</taxon>
        <taxon>Burkholderiales</taxon>
        <taxon>Burkholderiaceae</taxon>
        <taxon>Burkholderia</taxon>
        <taxon>pseudomallei group</taxon>
    </lineage>
</organism>
<evidence type="ECO:0000259" key="11">
    <source>
        <dbReference type="Pfam" id="PF03895"/>
    </source>
</evidence>
<reference evidence="14 15" key="1">
    <citation type="submission" date="2017-11" db="EMBL/GenBank/DDBJ databases">
        <title>Molecular characterization of Burkholderia pseudomallei and closely related isolates from Vietnam.</title>
        <authorList>
            <person name="Ustinov D.V."/>
            <person name="Antonov A.S."/>
            <person name="Avdusheva E.F."/>
            <person name="Shpak I.M."/>
            <person name="Zakharova I.B."/>
            <person name="Thi L.A."/>
            <person name="Teteryatnikova N."/>
            <person name="Lopasteyskaya Y.A."/>
            <person name="Kuzyutina J.A."/>
            <person name="Ngo T.N."/>
            <person name="Victorov D.V."/>
        </authorList>
    </citation>
    <scope>NUCLEOTIDE SEQUENCE [LARGE SCALE GENOMIC DNA]</scope>
    <source>
        <strain evidence="14 15">V1512</strain>
    </source>
</reference>
<gene>
    <name evidence="14" type="ORF">CWD88_22840</name>
</gene>
<dbReference type="SUPFAM" id="SSF101967">
    <property type="entry name" value="Adhesin YadA, collagen-binding domain"/>
    <property type="match status" value="1"/>
</dbReference>